<sequence length="81" mass="9438">MYLQNTEARILNIGELKLKPGYPIKIEKVQLEKLKKNYPEMVNKIANGKILILDEKKSLEQSKRINELAEKKIKEATKNDE</sequence>
<evidence type="ECO:0000313" key="2">
    <source>
        <dbReference type="Proteomes" id="UP001198190"/>
    </source>
</evidence>
<evidence type="ECO:0000313" key="1">
    <source>
        <dbReference type="EMBL" id="MCB6828362.1"/>
    </source>
</evidence>
<protein>
    <submittedName>
        <fullName evidence="1">Uncharacterized protein</fullName>
    </submittedName>
</protein>
<dbReference type="EMBL" id="JAJCGD010000014">
    <property type="protein sequence ID" value="MCB6828362.1"/>
    <property type="molecule type" value="Genomic_DNA"/>
</dbReference>
<gene>
    <name evidence="1" type="ORF">LIY65_06595</name>
</gene>
<dbReference type="AlphaFoldDB" id="A0AAW4U3S6"/>
<accession>A0AAW4U3S6</accession>
<proteinExistence type="predicted"/>
<name>A0AAW4U3S6_9FIRM</name>
<dbReference type="RefSeq" id="WP_008538003.1">
    <property type="nucleotide sequence ID" value="NZ_JAQDTG010000027.1"/>
</dbReference>
<organism evidence="1 2">
    <name type="scientific">Megamonas funiformis</name>
    <dbReference type="NCBI Taxonomy" id="437897"/>
    <lineage>
        <taxon>Bacteria</taxon>
        <taxon>Bacillati</taxon>
        <taxon>Bacillota</taxon>
        <taxon>Negativicutes</taxon>
        <taxon>Selenomonadales</taxon>
        <taxon>Selenomonadaceae</taxon>
        <taxon>Megamonas</taxon>
    </lineage>
</organism>
<dbReference type="Proteomes" id="UP001198190">
    <property type="component" value="Unassembled WGS sequence"/>
</dbReference>
<comment type="caution">
    <text evidence="1">The sequence shown here is derived from an EMBL/GenBank/DDBJ whole genome shotgun (WGS) entry which is preliminary data.</text>
</comment>
<reference evidence="1" key="1">
    <citation type="submission" date="2021-10" db="EMBL/GenBank/DDBJ databases">
        <title>Collection of gut derived symbiotic bacterial strains cultured from healthy donors.</title>
        <authorList>
            <person name="Lin H."/>
            <person name="Littmann E."/>
            <person name="Claire K."/>
            <person name="Pamer E."/>
        </authorList>
    </citation>
    <scope>NUCLEOTIDE SEQUENCE</scope>
    <source>
        <strain evidence="1">MSK.7.16</strain>
    </source>
</reference>